<accession>A0A1V9FKR0</accession>
<dbReference type="Proteomes" id="UP000192276">
    <property type="component" value="Unassembled WGS sequence"/>
</dbReference>
<dbReference type="InterPro" id="IPR018534">
    <property type="entry name" value="Tet_reg_excision_RteC"/>
</dbReference>
<organism evidence="1 2">
    <name type="scientific">Niastella populi</name>
    <dbReference type="NCBI Taxonomy" id="550983"/>
    <lineage>
        <taxon>Bacteria</taxon>
        <taxon>Pseudomonadati</taxon>
        <taxon>Bacteroidota</taxon>
        <taxon>Chitinophagia</taxon>
        <taxon>Chitinophagales</taxon>
        <taxon>Chitinophagaceae</taxon>
        <taxon>Niastella</taxon>
    </lineage>
</organism>
<gene>
    <name evidence="1" type="ORF">A4R26_22395</name>
</gene>
<evidence type="ECO:0000313" key="1">
    <source>
        <dbReference type="EMBL" id="OQP58932.1"/>
    </source>
</evidence>
<comment type="caution">
    <text evidence="1">The sequence shown here is derived from an EMBL/GenBank/DDBJ whole genome shotgun (WGS) entry which is preliminary data.</text>
</comment>
<proteinExistence type="predicted"/>
<dbReference type="EMBL" id="LWBP01000186">
    <property type="protein sequence ID" value="OQP58932.1"/>
    <property type="molecule type" value="Genomic_DNA"/>
</dbReference>
<dbReference type="OrthoDB" id="790983at2"/>
<evidence type="ECO:0000313" key="2">
    <source>
        <dbReference type="Proteomes" id="UP000192276"/>
    </source>
</evidence>
<protein>
    <recommendedName>
        <fullName evidence="3">Tetracycline regulation of excision, RteC</fullName>
    </recommendedName>
</protein>
<dbReference type="RefSeq" id="WP_081164885.1">
    <property type="nucleotide sequence ID" value="NZ_LWBP01000186.1"/>
</dbReference>
<sequence length="283" mass="33137">MPAFQSTFEELTQSWQLRLQETEAAESDQLTRLETCIHICEESLLQLRQWVTERTFPGKDWEIYFFKQVKPVIMARYIYYQKVYRLHIGYFKGSGMLEKKRLEHELQVIARYFSDNADLYAYYRMGYTHHDELYFVRGAYNWKICPEVNHFDTVFSTSCDGKLAELMAYELLLKYIDGMLNLSVKLIEPAAVTASRPAAASTLQCTASLTDVVELGYALQNCGFFNHGKASIKDIMTFMANEFKVDLRNFYHLFVRLRGRKNPTRFIDELKAGLLRHIESEDD</sequence>
<evidence type="ECO:0008006" key="3">
    <source>
        <dbReference type="Google" id="ProtNLM"/>
    </source>
</evidence>
<dbReference type="Pfam" id="PF09357">
    <property type="entry name" value="RteC"/>
    <property type="match status" value="1"/>
</dbReference>
<dbReference type="AlphaFoldDB" id="A0A1V9FKR0"/>
<reference evidence="2" key="1">
    <citation type="submission" date="2016-04" db="EMBL/GenBank/DDBJ databases">
        <authorList>
            <person name="Chen L."/>
            <person name="Zhuang W."/>
            <person name="Wang G."/>
        </authorList>
    </citation>
    <scope>NUCLEOTIDE SEQUENCE [LARGE SCALE GENOMIC DNA]</scope>
    <source>
        <strain evidence="2">208</strain>
    </source>
</reference>
<dbReference type="STRING" id="550983.A4R26_22395"/>
<name>A0A1V9FKR0_9BACT</name>
<keyword evidence="2" id="KW-1185">Reference proteome</keyword>